<feature type="domain" description="C-methyltransferase" evidence="2">
    <location>
        <begin position="247"/>
        <end position="405"/>
    </location>
</feature>
<evidence type="ECO:0000313" key="3">
    <source>
        <dbReference type="EMBL" id="RTR12020.1"/>
    </source>
</evidence>
<evidence type="ECO:0000259" key="2">
    <source>
        <dbReference type="Pfam" id="PF08484"/>
    </source>
</evidence>
<dbReference type="PANTHER" id="PTHR43861:SF5">
    <property type="entry name" value="BLL5978 PROTEIN"/>
    <property type="match status" value="1"/>
</dbReference>
<sequence>MSTDTRCRSCGAALTRSFLDLGCMPLANAFIDPEAQDQPERSYPLHAKICDACFLVQLDVTVPPEEIFDDYAYLSSYADSWVEHARRYVDAISMRFGLGAGSQVIEIASNDGYLLQHFVARGIPVLGIEPARTAADRALARGIPTERVFFGQATARSLRVAGYRADLLVSNNVLAHVPDINDFVAGVPEILEPEGLWTIEFPHLLTLMQQGQFDTIYHEHYSYLSLMAIEPLLEQHGLRVFDVEQIPTHGGSLRLFVCRRSAAYPQEAGVTEVRAAEALARLGEASTYDDFSLRAEGIRKGLLAFLHDARSRRMSVVAYGAAAKGNTMLNSCQIGPELIAYAVDRNPLKQGRLLPGSRLPVEPPSRIFETRPNFVLILPWNLRDEIAGSMTAIRDWGGRFVVALPQLEVF</sequence>
<gene>
    <name evidence="3" type="ORF">EJ903_25700</name>
</gene>
<keyword evidence="3" id="KW-0489">Methyltransferase</keyword>
<protein>
    <submittedName>
        <fullName evidence="3">Class I SAM-dependent methyltransferase</fullName>
    </submittedName>
</protein>
<dbReference type="Gene3D" id="6.10.250.3100">
    <property type="match status" value="1"/>
</dbReference>
<evidence type="ECO:0000313" key="4">
    <source>
        <dbReference type="Proteomes" id="UP000277007"/>
    </source>
</evidence>
<dbReference type="Pfam" id="PF08421">
    <property type="entry name" value="Methyltransf_13"/>
    <property type="match status" value="1"/>
</dbReference>
<evidence type="ECO:0000259" key="1">
    <source>
        <dbReference type="Pfam" id="PF08421"/>
    </source>
</evidence>
<dbReference type="EMBL" id="RXMA01000060">
    <property type="protein sequence ID" value="RTR12020.1"/>
    <property type="molecule type" value="Genomic_DNA"/>
</dbReference>
<dbReference type="Gene3D" id="6.20.50.110">
    <property type="entry name" value="Methyltransferase, zinc-binding domain"/>
    <property type="match status" value="1"/>
</dbReference>
<dbReference type="AlphaFoldDB" id="A0A3S0R514"/>
<dbReference type="GO" id="GO:0032259">
    <property type="term" value="P:methylation"/>
    <property type="evidence" value="ECO:0007669"/>
    <property type="project" value="UniProtKB-KW"/>
</dbReference>
<dbReference type="Gene3D" id="3.40.50.150">
    <property type="entry name" value="Vaccinia Virus protein VP39"/>
    <property type="match status" value="1"/>
</dbReference>
<organism evidence="3 4">
    <name type="scientific">Azospirillum griseum</name>
    <dbReference type="NCBI Taxonomy" id="2496639"/>
    <lineage>
        <taxon>Bacteria</taxon>
        <taxon>Pseudomonadati</taxon>
        <taxon>Pseudomonadota</taxon>
        <taxon>Alphaproteobacteria</taxon>
        <taxon>Rhodospirillales</taxon>
        <taxon>Azospirillaceae</taxon>
        <taxon>Azospirillum</taxon>
    </lineage>
</organism>
<dbReference type="PANTHER" id="PTHR43861">
    <property type="entry name" value="TRANS-ACONITATE 2-METHYLTRANSFERASE-RELATED"/>
    <property type="match status" value="1"/>
</dbReference>
<dbReference type="GO" id="GO:0008168">
    <property type="term" value="F:methyltransferase activity"/>
    <property type="evidence" value="ECO:0007669"/>
    <property type="project" value="UniProtKB-KW"/>
</dbReference>
<dbReference type="InterPro" id="IPR013691">
    <property type="entry name" value="MeTrfase_14"/>
</dbReference>
<dbReference type="RefSeq" id="WP_126620725.1">
    <property type="nucleotide sequence ID" value="NZ_JBHUCY010000092.1"/>
</dbReference>
<reference evidence="3 4" key="1">
    <citation type="submission" date="2018-12" db="EMBL/GenBank/DDBJ databases">
        <authorList>
            <person name="Yang Y."/>
        </authorList>
    </citation>
    <scope>NUCLEOTIDE SEQUENCE [LARGE SCALE GENOMIC DNA]</scope>
    <source>
        <strain evidence="3 4">L-25-5w-1</strain>
    </source>
</reference>
<dbReference type="InterPro" id="IPR029063">
    <property type="entry name" value="SAM-dependent_MTases_sf"/>
</dbReference>
<dbReference type="SUPFAM" id="SSF53335">
    <property type="entry name" value="S-adenosyl-L-methionine-dependent methyltransferases"/>
    <property type="match status" value="1"/>
</dbReference>
<name>A0A3S0R514_9PROT</name>
<dbReference type="Gene3D" id="3.40.50.720">
    <property type="entry name" value="NAD(P)-binding Rossmann-like Domain"/>
    <property type="match status" value="1"/>
</dbReference>
<dbReference type="OrthoDB" id="9815644at2"/>
<feature type="domain" description="Methyltransferase putative zinc binding" evidence="1">
    <location>
        <begin position="7"/>
        <end position="68"/>
    </location>
</feature>
<comment type="caution">
    <text evidence="3">The sequence shown here is derived from an EMBL/GenBank/DDBJ whole genome shotgun (WGS) entry which is preliminary data.</text>
</comment>
<keyword evidence="3" id="KW-0808">Transferase</keyword>
<proteinExistence type="predicted"/>
<keyword evidence="4" id="KW-1185">Reference proteome</keyword>
<dbReference type="InterPro" id="IPR013630">
    <property type="entry name" value="Methyltransf_Zn-bd_dom_put"/>
</dbReference>
<dbReference type="Pfam" id="PF08484">
    <property type="entry name" value="Methyltransf_14"/>
    <property type="match status" value="1"/>
</dbReference>
<dbReference type="Pfam" id="PF13489">
    <property type="entry name" value="Methyltransf_23"/>
    <property type="match status" value="1"/>
</dbReference>
<accession>A0A3S0R514</accession>
<dbReference type="InterPro" id="IPR038576">
    <property type="entry name" value="Methyltransf_Zn-bd_dom_put_sf"/>
</dbReference>
<dbReference type="Proteomes" id="UP000277007">
    <property type="component" value="Unassembled WGS sequence"/>
</dbReference>